<evidence type="ECO:0000313" key="2">
    <source>
        <dbReference type="EMBL" id="KAJ8893712.1"/>
    </source>
</evidence>
<feature type="region of interest" description="Disordered" evidence="1">
    <location>
        <begin position="205"/>
        <end position="225"/>
    </location>
</feature>
<dbReference type="EMBL" id="JARBHB010000002">
    <property type="protein sequence ID" value="KAJ8893712.1"/>
    <property type="molecule type" value="Genomic_DNA"/>
</dbReference>
<feature type="region of interest" description="Disordered" evidence="1">
    <location>
        <begin position="518"/>
        <end position="537"/>
    </location>
</feature>
<evidence type="ECO:0000313" key="3">
    <source>
        <dbReference type="Proteomes" id="UP001159363"/>
    </source>
</evidence>
<comment type="caution">
    <text evidence="2">The sequence shown here is derived from an EMBL/GenBank/DDBJ whole genome shotgun (WGS) entry which is preliminary data.</text>
</comment>
<reference evidence="2 3" key="1">
    <citation type="submission" date="2023-02" db="EMBL/GenBank/DDBJ databases">
        <title>LHISI_Scaffold_Assembly.</title>
        <authorList>
            <person name="Stuart O.P."/>
            <person name="Cleave R."/>
            <person name="Magrath M.J.L."/>
            <person name="Mikheyev A.S."/>
        </authorList>
    </citation>
    <scope>NUCLEOTIDE SEQUENCE [LARGE SCALE GENOMIC DNA]</scope>
    <source>
        <strain evidence="2">Daus_M_001</strain>
        <tissue evidence="2">Leg muscle</tissue>
    </source>
</reference>
<sequence>MEASGTRSRKLRHWVSGAGGRARSFFVPGYARLRLEGGGISNDNKTTMAVATGSPAGGGTAAYSAISSRTRQRYGVTSQRYVGTPFRQSTPANRQQIGNLSQRKVANYISLICSACRFFGLKYCWERPSKASSRPLSSASLIFSLPSGTGPTITQFDDLTFRRKPLHPLKKKKYLDSRRVESESRATYETTLCRRFVHMLQSSTTHTFQPGAKGREKKKKNPTSAFQHTRPFAFKAVVDLEKTFIPFFPHLPYVLYLSAARGLFNSNLFSREVDSGGGGGGGDVCPGFVDPRDHWPGLDYMLRPPRVVGYGPSEKGRRLVKLVRPGYKLRRSAYRRARGSPPRRLDRKTHIPPARTKDCIAWVPGGGGGRGVTPNLPMLRNHAGAARRRRGNVLLTYSRGRRTASAAAQVLELQQPVSKATTIDCTGTTRNLHWEHAVQGHHQAHSLRSCAMTRVCARAGTGAYEAGKLRGGARSKLVAGGVGGALFRCGRRVVGWGPRMWQEPLRMPAGDFRAHRRRRSGGGRLPHSAGTHHRRQPLHTGYEETDSLLGEKYELIPWQQIGVTGHRNAGTPFANQRLLTYLPTSSSINRETLTARDSQSDTKARAQCLVRSFRKKGIVSIRDVNKTYNSFFTGATVAERLDRSPLTMADRVQSPAVSLRIFVSGNRAGRCRWSAGFLGDLPFPPPLHSGDAPYSPHFNIGFQDLAVKSRPNLYTNPRLPTNNATERKTMTELHTDILPYLRLIDLELNTGAQLHKGLWGLVCCRKNPQNFRVSVHDVLRKQPDT</sequence>
<accession>A0ABQ9IAP4</accession>
<protein>
    <submittedName>
        <fullName evidence="2">Uncharacterized protein</fullName>
    </submittedName>
</protein>
<keyword evidence="3" id="KW-1185">Reference proteome</keyword>
<dbReference type="Proteomes" id="UP001159363">
    <property type="component" value="Chromosome 2"/>
</dbReference>
<organism evidence="2 3">
    <name type="scientific">Dryococelus australis</name>
    <dbReference type="NCBI Taxonomy" id="614101"/>
    <lineage>
        <taxon>Eukaryota</taxon>
        <taxon>Metazoa</taxon>
        <taxon>Ecdysozoa</taxon>
        <taxon>Arthropoda</taxon>
        <taxon>Hexapoda</taxon>
        <taxon>Insecta</taxon>
        <taxon>Pterygota</taxon>
        <taxon>Neoptera</taxon>
        <taxon>Polyneoptera</taxon>
        <taxon>Phasmatodea</taxon>
        <taxon>Verophasmatodea</taxon>
        <taxon>Anareolatae</taxon>
        <taxon>Phasmatidae</taxon>
        <taxon>Eurycanthinae</taxon>
        <taxon>Dryococelus</taxon>
    </lineage>
</organism>
<name>A0ABQ9IAP4_9NEOP</name>
<proteinExistence type="predicted"/>
<gene>
    <name evidence="2" type="ORF">PR048_006312</name>
</gene>
<evidence type="ECO:0000256" key="1">
    <source>
        <dbReference type="SAM" id="MobiDB-lite"/>
    </source>
</evidence>